<dbReference type="GO" id="GO:0003743">
    <property type="term" value="F:translation initiation factor activity"/>
    <property type="evidence" value="ECO:0007669"/>
    <property type="project" value="UniProtKB-UniRule"/>
</dbReference>
<evidence type="ECO:0000256" key="2">
    <source>
        <dbReference type="ARBA" id="ARBA00022540"/>
    </source>
</evidence>
<dbReference type="AlphaFoldDB" id="A0A507E2N7"/>
<dbReference type="CDD" id="cd08064">
    <property type="entry name" value="MPN_eIF3f"/>
    <property type="match status" value="1"/>
</dbReference>
<dbReference type="InterPro" id="IPR037518">
    <property type="entry name" value="MPN"/>
</dbReference>
<sequence>MTNPSFLHLSFPSGSAAATSAAPVPAVPSFTCTLGPVVLFSVLDHYLRRPESQSRVIGALLGVRSEDGSEVEIRNCFPLGVSEVGEQQVVIDTDHLTQMYALHQRVQSRETIVGWYATGQTLNPDSVWIHEFFANETSPHTPVHLLIDASLNPAQQIASTFISTPVGVPNSENMGQMFIQVPCNVKYSAAEKSSLDLMTKSNDNPLVSDMDSLEDTVEKVLEMVERVQTYVDSVAGGKEVGNKVLGRYLMDMVESVPVIEPKEFERVFNEHLQDMLMVVYLANLTRTQLAIAERLHKMV</sequence>
<keyword evidence="3 4" id="KW-0648">Protein biosynthesis</keyword>
<dbReference type="Gene3D" id="3.40.140.10">
    <property type="entry name" value="Cytidine Deaminase, domain 2"/>
    <property type="match status" value="1"/>
</dbReference>
<evidence type="ECO:0000313" key="6">
    <source>
        <dbReference type="EMBL" id="TPX57388.1"/>
    </source>
</evidence>
<comment type="subcellular location">
    <subcellularLocation>
        <location evidence="4">Cytoplasm</location>
    </subcellularLocation>
</comment>
<organism evidence="6 7">
    <name type="scientific">Powellomyces hirtus</name>
    <dbReference type="NCBI Taxonomy" id="109895"/>
    <lineage>
        <taxon>Eukaryota</taxon>
        <taxon>Fungi</taxon>
        <taxon>Fungi incertae sedis</taxon>
        <taxon>Chytridiomycota</taxon>
        <taxon>Chytridiomycota incertae sedis</taxon>
        <taxon>Chytridiomycetes</taxon>
        <taxon>Spizellomycetales</taxon>
        <taxon>Powellomycetaceae</taxon>
        <taxon>Powellomyces</taxon>
    </lineage>
</organism>
<dbReference type="GO" id="GO:0001732">
    <property type="term" value="P:formation of cytoplasmic translation initiation complex"/>
    <property type="evidence" value="ECO:0007669"/>
    <property type="project" value="UniProtKB-UniRule"/>
</dbReference>
<dbReference type="GO" id="GO:0016282">
    <property type="term" value="C:eukaryotic 43S preinitiation complex"/>
    <property type="evidence" value="ECO:0007669"/>
    <property type="project" value="UniProtKB-UniRule"/>
</dbReference>
<dbReference type="GO" id="GO:0008237">
    <property type="term" value="F:metallopeptidase activity"/>
    <property type="evidence" value="ECO:0007669"/>
    <property type="project" value="InterPro"/>
</dbReference>
<dbReference type="Proteomes" id="UP000318582">
    <property type="component" value="Unassembled WGS sequence"/>
</dbReference>
<dbReference type="GO" id="GO:0033290">
    <property type="term" value="C:eukaryotic 48S preinitiation complex"/>
    <property type="evidence" value="ECO:0007669"/>
    <property type="project" value="UniProtKB-UniRule"/>
</dbReference>
<evidence type="ECO:0000256" key="3">
    <source>
        <dbReference type="ARBA" id="ARBA00022917"/>
    </source>
</evidence>
<dbReference type="EMBL" id="QEAQ01000053">
    <property type="protein sequence ID" value="TPX57388.1"/>
    <property type="molecule type" value="Genomic_DNA"/>
</dbReference>
<accession>A0A507E2N7</accession>
<dbReference type="InterPro" id="IPR024969">
    <property type="entry name" value="EIF3F/CSN6-like_C"/>
</dbReference>
<comment type="similarity">
    <text evidence="4">Belongs to the eIF-3 subunit F family.</text>
</comment>
<dbReference type="InterPro" id="IPR027531">
    <property type="entry name" value="eIF3f"/>
</dbReference>
<dbReference type="PANTHER" id="PTHR10540">
    <property type="entry name" value="EUKARYOTIC TRANSLATION INITIATION FACTOR 3 SUBUNIT F-RELATED"/>
    <property type="match status" value="1"/>
</dbReference>
<proteinExistence type="inferred from homology"/>
<dbReference type="STRING" id="109895.A0A507E2N7"/>
<evidence type="ECO:0000256" key="4">
    <source>
        <dbReference type="HAMAP-Rule" id="MF_03005"/>
    </source>
</evidence>
<comment type="subunit">
    <text evidence="4">Component of the eukaryotic translation initiation factor 3 (eIF-3) complex.</text>
</comment>
<evidence type="ECO:0000256" key="1">
    <source>
        <dbReference type="ARBA" id="ARBA00022490"/>
    </source>
</evidence>
<dbReference type="Pfam" id="PF13012">
    <property type="entry name" value="MitMem_reg"/>
    <property type="match status" value="1"/>
</dbReference>
<dbReference type="GO" id="GO:0071541">
    <property type="term" value="C:eukaryotic translation initiation factor 3 complex, eIF3m"/>
    <property type="evidence" value="ECO:0007669"/>
    <property type="project" value="TreeGrafter"/>
</dbReference>
<name>A0A507E2N7_9FUNG</name>
<dbReference type="SMART" id="SM00232">
    <property type="entry name" value="JAB_MPN"/>
    <property type="match status" value="1"/>
</dbReference>
<dbReference type="HAMAP" id="MF_03005">
    <property type="entry name" value="eIF3f"/>
    <property type="match status" value="1"/>
</dbReference>
<dbReference type="GO" id="GO:0031369">
    <property type="term" value="F:translation initiation factor binding"/>
    <property type="evidence" value="ECO:0007669"/>
    <property type="project" value="InterPro"/>
</dbReference>
<protein>
    <recommendedName>
        <fullName evidence="4">Eukaryotic translation initiation factor 3 subunit F</fullName>
        <shortName evidence="4">eIF3f</shortName>
    </recommendedName>
</protein>
<dbReference type="InterPro" id="IPR000555">
    <property type="entry name" value="JAMM/MPN+_dom"/>
</dbReference>
<comment type="caution">
    <text evidence="6">The sequence shown here is derived from an EMBL/GenBank/DDBJ whole genome shotgun (WGS) entry which is preliminary data.</text>
</comment>
<evidence type="ECO:0000313" key="7">
    <source>
        <dbReference type="Proteomes" id="UP000318582"/>
    </source>
</evidence>
<feature type="domain" description="MPN" evidence="5">
    <location>
        <begin position="32"/>
        <end position="167"/>
    </location>
</feature>
<dbReference type="PROSITE" id="PS50249">
    <property type="entry name" value="MPN"/>
    <property type="match status" value="1"/>
</dbReference>
<keyword evidence="2 4" id="KW-0396">Initiation factor</keyword>
<dbReference type="PANTHER" id="PTHR10540:SF6">
    <property type="entry name" value="EUKARYOTIC TRANSLATION INITIATION FACTOR 3 SUBUNIT F"/>
    <property type="match status" value="1"/>
</dbReference>
<reference evidence="6 7" key="1">
    <citation type="journal article" date="2019" name="Sci. Rep.">
        <title>Comparative genomics of chytrid fungi reveal insights into the obligate biotrophic and pathogenic lifestyle of Synchytrium endobioticum.</title>
        <authorList>
            <person name="van de Vossenberg B.T.L.H."/>
            <person name="Warris S."/>
            <person name="Nguyen H.D.T."/>
            <person name="van Gent-Pelzer M.P.E."/>
            <person name="Joly D.L."/>
            <person name="van de Geest H.C."/>
            <person name="Bonants P.J.M."/>
            <person name="Smith D.S."/>
            <person name="Levesque C.A."/>
            <person name="van der Lee T.A.J."/>
        </authorList>
    </citation>
    <scope>NUCLEOTIDE SEQUENCE [LARGE SCALE GENOMIC DNA]</scope>
    <source>
        <strain evidence="6 7">CBS 809.83</strain>
    </source>
</reference>
<dbReference type="Pfam" id="PF01398">
    <property type="entry name" value="JAB"/>
    <property type="match status" value="1"/>
</dbReference>
<keyword evidence="7" id="KW-1185">Reference proteome</keyword>
<evidence type="ECO:0000259" key="5">
    <source>
        <dbReference type="PROSITE" id="PS50249"/>
    </source>
</evidence>
<comment type="function">
    <text evidence="4">Component of the eukaryotic translation initiation factor 3 (eIF-3) complex, which is involved in protein synthesis of a specialized repertoire of mRNAs and, together with other initiation factors, stimulates binding of mRNA and methionyl-tRNAi to the 40S ribosome. The eIF-3 complex specifically targets and initiates translation of a subset of mRNAs involved in cell proliferation.</text>
</comment>
<gene>
    <name evidence="6" type="ORF">PhCBS80983_g03867</name>
</gene>
<keyword evidence="1 4" id="KW-0963">Cytoplasm</keyword>